<dbReference type="InterPro" id="IPR027444">
    <property type="entry name" value="H-NS_C_dom"/>
</dbReference>
<comment type="similarity">
    <text evidence="2">Belongs to the histone-like protein H-NS family.</text>
</comment>
<comment type="caution">
    <text evidence="7">The sequence shown here is derived from an EMBL/GenBank/DDBJ whole genome shotgun (WGS) entry which is preliminary data.</text>
</comment>
<dbReference type="GO" id="GO:0000976">
    <property type="term" value="F:transcription cis-regulatory region binding"/>
    <property type="evidence" value="ECO:0007669"/>
    <property type="project" value="TreeGrafter"/>
</dbReference>
<evidence type="ECO:0000313" key="7">
    <source>
        <dbReference type="EMBL" id="PPU99960.1"/>
    </source>
</evidence>
<organism evidence="7 8">
    <name type="scientific">Xanthomonas hyacinthi</name>
    <dbReference type="NCBI Taxonomy" id="56455"/>
    <lineage>
        <taxon>Bacteria</taxon>
        <taxon>Pseudomonadati</taxon>
        <taxon>Pseudomonadota</taxon>
        <taxon>Gammaproteobacteria</taxon>
        <taxon>Lysobacterales</taxon>
        <taxon>Lysobacteraceae</taxon>
        <taxon>Xanthomonas</taxon>
    </lineage>
</organism>
<dbReference type="Proteomes" id="UP000238261">
    <property type="component" value="Unassembled WGS sequence"/>
</dbReference>
<dbReference type="Pfam" id="PF00816">
    <property type="entry name" value="Histone_HNS"/>
    <property type="match status" value="1"/>
</dbReference>
<evidence type="ECO:0000313" key="8">
    <source>
        <dbReference type="Proteomes" id="UP000238261"/>
    </source>
</evidence>
<dbReference type="GO" id="GO:0003681">
    <property type="term" value="F:bent DNA binding"/>
    <property type="evidence" value="ECO:0007669"/>
    <property type="project" value="TreeGrafter"/>
</dbReference>
<feature type="domain" description="DNA-binding protein H-NS-like C-terminal" evidence="6">
    <location>
        <begin position="76"/>
        <end position="121"/>
    </location>
</feature>
<dbReference type="GO" id="GO:0005829">
    <property type="term" value="C:cytosol"/>
    <property type="evidence" value="ECO:0007669"/>
    <property type="project" value="TreeGrafter"/>
</dbReference>
<dbReference type="SMART" id="SM00528">
    <property type="entry name" value="HNS"/>
    <property type="match status" value="1"/>
</dbReference>
<dbReference type="GO" id="GO:0003680">
    <property type="term" value="F:minor groove of adenine-thymine-rich DNA binding"/>
    <property type="evidence" value="ECO:0007669"/>
    <property type="project" value="TreeGrafter"/>
</dbReference>
<evidence type="ECO:0000259" key="6">
    <source>
        <dbReference type="SMART" id="SM00528"/>
    </source>
</evidence>
<dbReference type="GO" id="GO:0009295">
    <property type="term" value="C:nucleoid"/>
    <property type="evidence" value="ECO:0007669"/>
    <property type="project" value="UniProtKB-SubCell"/>
</dbReference>
<feature type="region of interest" description="Disordered" evidence="5">
    <location>
        <begin position="52"/>
        <end position="103"/>
    </location>
</feature>
<evidence type="ECO:0000256" key="2">
    <source>
        <dbReference type="ARBA" id="ARBA00010610"/>
    </source>
</evidence>
<dbReference type="Gene3D" id="4.10.430.10">
    <property type="entry name" value="Histone-like protein H-NS, C-terminal domain"/>
    <property type="match status" value="1"/>
</dbReference>
<dbReference type="OrthoDB" id="5297879at2"/>
<gene>
    <name evidence="7" type="ORF">XhyaCFBP1156_02105</name>
</gene>
<sequence>MTIDLSGLSAKQLGALIKTAKKQQTIVAKRTPIAKVRTQLARLARSHGYSIDEVFDGPAPAERGRKAAGKPGPKPGRKLGKVPPKYRNPADTTQTWTGRGKQPRWLAEQVAKGKKADDFLIAGPAKPAGPAKKTAKKAVKKVARVAKKAGKSAAPKN</sequence>
<evidence type="ECO:0000256" key="4">
    <source>
        <dbReference type="ARBA" id="ARBA00023125"/>
    </source>
</evidence>
<name>A0A2S7F3D5_9XANT</name>
<dbReference type="EMBL" id="MDEG01000001">
    <property type="protein sequence ID" value="PPU99960.1"/>
    <property type="molecule type" value="Genomic_DNA"/>
</dbReference>
<keyword evidence="3" id="KW-0963">Cytoplasm</keyword>
<protein>
    <submittedName>
        <fullName evidence="7">DNA-binding protein</fullName>
    </submittedName>
</protein>
<evidence type="ECO:0000256" key="5">
    <source>
        <dbReference type="SAM" id="MobiDB-lite"/>
    </source>
</evidence>
<dbReference type="PANTHER" id="PTHR38097:SF2">
    <property type="entry name" value="DNA-BINDING PROTEIN STPA"/>
    <property type="match status" value="1"/>
</dbReference>
<dbReference type="PANTHER" id="PTHR38097">
    <property type="match status" value="1"/>
</dbReference>
<accession>A0A2S7F3D5</accession>
<proteinExistence type="inferred from homology"/>
<dbReference type="RefSeq" id="WP_104557804.1">
    <property type="nucleotide sequence ID" value="NZ_CP043476.1"/>
</dbReference>
<dbReference type="SUPFAM" id="SSF81273">
    <property type="entry name" value="H-NS histone-like proteins"/>
    <property type="match status" value="1"/>
</dbReference>
<dbReference type="GO" id="GO:0032993">
    <property type="term" value="C:protein-DNA complex"/>
    <property type="evidence" value="ECO:0007669"/>
    <property type="project" value="TreeGrafter"/>
</dbReference>
<dbReference type="AlphaFoldDB" id="A0A2S7F3D5"/>
<evidence type="ECO:0000256" key="1">
    <source>
        <dbReference type="ARBA" id="ARBA00004453"/>
    </source>
</evidence>
<keyword evidence="8" id="KW-1185">Reference proteome</keyword>
<reference evidence="8" key="1">
    <citation type="submission" date="2016-08" db="EMBL/GenBank/DDBJ databases">
        <authorList>
            <person name="Merda D."/>
            <person name="Briand M."/>
            <person name="Taghouti G."/>
            <person name="Carrere S."/>
            <person name="Gouzy J."/>
            <person name="Portier P."/>
            <person name="Jacques M.-A."/>
            <person name="Fischer-Le Saux M."/>
        </authorList>
    </citation>
    <scope>NUCLEOTIDE SEQUENCE [LARGE SCALE GENOMIC DNA]</scope>
    <source>
        <strain evidence="8">CFBP1156</strain>
    </source>
</reference>
<dbReference type="GO" id="GO:0001217">
    <property type="term" value="F:DNA-binding transcription repressor activity"/>
    <property type="evidence" value="ECO:0007669"/>
    <property type="project" value="TreeGrafter"/>
</dbReference>
<comment type="subcellular location">
    <subcellularLocation>
        <location evidence="1">Cytoplasm</location>
        <location evidence="1">Nucleoid</location>
    </subcellularLocation>
</comment>
<dbReference type="InterPro" id="IPR037150">
    <property type="entry name" value="H-NS_C_dom_sf"/>
</dbReference>
<evidence type="ECO:0000256" key="3">
    <source>
        <dbReference type="ARBA" id="ARBA00022490"/>
    </source>
</evidence>
<keyword evidence="4 7" id="KW-0238">DNA-binding</keyword>